<dbReference type="Gene3D" id="3.40.50.300">
    <property type="entry name" value="P-loop containing nucleotide triphosphate hydrolases"/>
    <property type="match status" value="1"/>
</dbReference>
<dbReference type="InterPro" id="IPR027417">
    <property type="entry name" value="P-loop_NTPase"/>
</dbReference>
<dbReference type="GO" id="GO:0016740">
    <property type="term" value="F:transferase activity"/>
    <property type="evidence" value="ECO:0007669"/>
    <property type="project" value="UniProtKB-KW"/>
</dbReference>
<comment type="caution">
    <text evidence="1">The sequence shown here is derived from an EMBL/GenBank/DDBJ whole genome shotgun (WGS) entry which is preliminary data.</text>
</comment>
<keyword evidence="2" id="KW-1185">Reference proteome</keyword>
<dbReference type="EMBL" id="JBHSFI010000005">
    <property type="protein sequence ID" value="MFC4630349.1"/>
    <property type="molecule type" value="Genomic_DNA"/>
</dbReference>
<dbReference type="EC" id="2.8.2.-" evidence="1"/>
<dbReference type="SUPFAM" id="SSF52540">
    <property type="entry name" value="P-loop containing nucleoside triphosphate hydrolases"/>
    <property type="match status" value="1"/>
</dbReference>
<dbReference type="PANTHER" id="PTHR36451">
    <property type="entry name" value="PAPS-DEPENDENT SULFOTRANSFERASE STF3"/>
    <property type="match status" value="1"/>
</dbReference>
<keyword evidence="1" id="KW-0808">Transferase</keyword>
<dbReference type="Proteomes" id="UP001596011">
    <property type="component" value="Unassembled WGS sequence"/>
</dbReference>
<accession>A0ABV9HM33</accession>
<name>A0ABV9HM33_9MICO</name>
<proteinExistence type="predicted"/>
<dbReference type="PANTHER" id="PTHR36451:SF1">
    <property type="entry name" value="OMEGA-HYDROXY-BETA-DIHYDROMENAQUINONE-9 SULFOTRANSFERASE STF3"/>
    <property type="match status" value="1"/>
</dbReference>
<organism evidence="1 2">
    <name type="scientific">Promicromonospora alba</name>
    <dbReference type="NCBI Taxonomy" id="1616110"/>
    <lineage>
        <taxon>Bacteria</taxon>
        <taxon>Bacillati</taxon>
        <taxon>Actinomycetota</taxon>
        <taxon>Actinomycetes</taxon>
        <taxon>Micrococcales</taxon>
        <taxon>Promicromonosporaceae</taxon>
        <taxon>Promicromonospora</taxon>
    </lineage>
</organism>
<sequence length="401" mass="45101">MPETPPALRLTNLLLTPGTRTRKDPDAVFDRMIARASRGRTPLSAEYAADLEHLRLVLRAFARFPGLSPLGWMAGQALVESRIRNRVVVGDLHARHPRIAGEPVEAPVFVVGMPRAGTTLTYNLLSRSPAHRGPKLWEMTHLGLAVDSAAEAELIRRTRKKYAMVSRLSPTWDTIHPLFAETEEEDTFIRAHSELHSMAVPAPDYVERLQAFDHRPDYRFLRDTLQVLSYERPTRRWVLKHPANLFHMSAIRDVFPDAQFVWSHRTPEVALASLCSMAEAAERLHRRPDAVDLAETGRLWLAIMSRGVSRALAQRAALGSDVVHDLPYERLTGDPSTALPELFEQLGAQWGAADEANLAAAREAPKQRAPHRYDLERFGLDQDQVHAAFADYLDLLPALTR</sequence>
<dbReference type="InterPro" id="IPR052736">
    <property type="entry name" value="Stf3_sulfotransferase"/>
</dbReference>
<evidence type="ECO:0000313" key="2">
    <source>
        <dbReference type="Proteomes" id="UP001596011"/>
    </source>
</evidence>
<reference evidence="2" key="1">
    <citation type="journal article" date="2019" name="Int. J. Syst. Evol. Microbiol.">
        <title>The Global Catalogue of Microorganisms (GCM) 10K type strain sequencing project: providing services to taxonomists for standard genome sequencing and annotation.</title>
        <authorList>
            <consortium name="The Broad Institute Genomics Platform"/>
            <consortium name="The Broad Institute Genome Sequencing Center for Infectious Disease"/>
            <person name="Wu L."/>
            <person name="Ma J."/>
        </authorList>
    </citation>
    <scope>NUCLEOTIDE SEQUENCE [LARGE SCALE GENOMIC DNA]</scope>
    <source>
        <strain evidence="2">CCUG 42722</strain>
    </source>
</reference>
<gene>
    <name evidence="1" type="ORF">ACFO6V_19045</name>
</gene>
<dbReference type="Pfam" id="PF13469">
    <property type="entry name" value="Sulfotransfer_3"/>
    <property type="match status" value="1"/>
</dbReference>
<dbReference type="RefSeq" id="WP_377137958.1">
    <property type="nucleotide sequence ID" value="NZ_JBHSFI010000005.1"/>
</dbReference>
<evidence type="ECO:0000313" key="1">
    <source>
        <dbReference type="EMBL" id="MFC4630349.1"/>
    </source>
</evidence>
<protein>
    <submittedName>
        <fullName evidence="1">Sulfotransferase family protein</fullName>
        <ecNumber evidence="1">2.8.2.-</ecNumber>
    </submittedName>
</protein>